<reference evidence="2" key="1">
    <citation type="submission" date="2020-06" db="EMBL/GenBank/DDBJ databases">
        <authorList>
            <person name="Li T."/>
            <person name="Hu X."/>
            <person name="Zhang T."/>
            <person name="Song X."/>
            <person name="Zhang H."/>
            <person name="Dai N."/>
            <person name="Sheng W."/>
            <person name="Hou X."/>
            <person name="Wei L."/>
        </authorList>
    </citation>
    <scope>NUCLEOTIDE SEQUENCE</scope>
    <source>
        <strain evidence="2">3651</strain>
        <tissue evidence="2">Leaf</tissue>
    </source>
</reference>
<dbReference type="PANTHER" id="PTHR33265">
    <property type="entry name" value="AVR9/CF-9 RAPIDLY ELICITED PROTEIN-RELATED"/>
    <property type="match status" value="1"/>
</dbReference>
<comment type="caution">
    <text evidence="2">The sequence shown here is derived from an EMBL/GenBank/DDBJ whole genome shotgun (WGS) entry which is preliminary data.</text>
</comment>
<name>A0AAE2D1J5_9LAMI</name>
<evidence type="ECO:0000256" key="1">
    <source>
        <dbReference type="SAM" id="MobiDB-lite"/>
    </source>
</evidence>
<dbReference type="Pfam" id="PF05553">
    <property type="entry name" value="DUF761"/>
    <property type="match status" value="1"/>
</dbReference>
<feature type="region of interest" description="Disordered" evidence="1">
    <location>
        <begin position="131"/>
        <end position="155"/>
    </location>
</feature>
<protein>
    <recommendedName>
        <fullName evidence="4">Cotton fiber protein</fullName>
    </recommendedName>
</protein>
<feature type="compositionally biased region" description="Acidic residues" evidence="1">
    <location>
        <begin position="133"/>
        <end position="145"/>
    </location>
</feature>
<dbReference type="EMBL" id="JACGWO010000001">
    <property type="protein sequence ID" value="KAK4441814.1"/>
    <property type="molecule type" value="Genomic_DNA"/>
</dbReference>
<evidence type="ECO:0008006" key="4">
    <source>
        <dbReference type="Google" id="ProtNLM"/>
    </source>
</evidence>
<keyword evidence="3" id="KW-1185">Reference proteome</keyword>
<dbReference type="InterPro" id="IPR008480">
    <property type="entry name" value="DUF761_pln"/>
</dbReference>
<proteinExistence type="predicted"/>
<evidence type="ECO:0000313" key="2">
    <source>
        <dbReference type="EMBL" id="KAK4441814.1"/>
    </source>
</evidence>
<dbReference type="PANTHER" id="PTHR33265:SF5">
    <property type="entry name" value="COTTON FIBER PROTEIN"/>
    <property type="match status" value="1"/>
</dbReference>
<accession>A0AAE2D1J5</accession>
<evidence type="ECO:0000313" key="3">
    <source>
        <dbReference type="Proteomes" id="UP001293254"/>
    </source>
</evidence>
<sequence>MSKKSSVSGRRAWDILRLALLWARKGGVFRNRLVISLNGLQKGMRKLRHSKETPRGALVYGERELSFDDTPVIHVKMHRPSSLRFKLPQIPCIKPHVDFDYDFEFDDEINEEMCYGGAVDHAKRASNFLKGAEEEEEDDEDEQEEMNAAGDEGIDSKAEEFIAKFYEQMKLQRQISYLQYNDMLNRGCS</sequence>
<dbReference type="AlphaFoldDB" id="A0AAE2D1J5"/>
<gene>
    <name evidence="2" type="ORF">Salat_0516300</name>
</gene>
<dbReference type="Proteomes" id="UP001293254">
    <property type="component" value="Unassembled WGS sequence"/>
</dbReference>
<reference evidence="2" key="2">
    <citation type="journal article" date="2024" name="Plant">
        <title>Genomic evolution and insights into agronomic trait innovations of Sesamum species.</title>
        <authorList>
            <person name="Miao H."/>
            <person name="Wang L."/>
            <person name="Qu L."/>
            <person name="Liu H."/>
            <person name="Sun Y."/>
            <person name="Le M."/>
            <person name="Wang Q."/>
            <person name="Wei S."/>
            <person name="Zheng Y."/>
            <person name="Lin W."/>
            <person name="Duan Y."/>
            <person name="Cao H."/>
            <person name="Xiong S."/>
            <person name="Wang X."/>
            <person name="Wei L."/>
            <person name="Li C."/>
            <person name="Ma Q."/>
            <person name="Ju M."/>
            <person name="Zhao R."/>
            <person name="Li G."/>
            <person name="Mu C."/>
            <person name="Tian Q."/>
            <person name="Mei H."/>
            <person name="Zhang T."/>
            <person name="Gao T."/>
            <person name="Zhang H."/>
        </authorList>
    </citation>
    <scope>NUCLEOTIDE SEQUENCE</scope>
    <source>
        <strain evidence="2">3651</strain>
    </source>
</reference>
<organism evidence="2 3">
    <name type="scientific">Sesamum alatum</name>
    <dbReference type="NCBI Taxonomy" id="300844"/>
    <lineage>
        <taxon>Eukaryota</taxon>
        <taxon>Viridiplantae</taxon>
        <taxon>Streptophyta</taxon>
        <taxon>Embryophyta</taxon>
        <taxon>Tracheophyta</taxon>
        <taxon>Spermatophyta</taxon>
        <taxon>Magnoliopsida</taxon>
        <taxon>eudicotyledons</taxon>
        <taxon>Gunneridae</taxon>
        <taxon>Pentapetalae</taxon>
        <taxon>asterids</taxon>
        <taxon>lamiids</taxon>
        <taxon>Lamiales</taxon>
        <taxon>Pedaliaceae</taxon>
        <taxon>Sesamum</taxon>
    </lineage>
</organism>